<feature type="region of interest" description="Disordered" evidence="2">
    <location>
        <begin position="1175"/>
        <end position="1202"/>
    </location>
</feature>
<feature type="domain" description="Apical junction molecule ajm1 alpha/beta" evidence="3">
    <location>
        <begin position="2286"/>
        <end position="2401"/>
    </location>
</feature>
<feature type="compositionally biased region" description="Basic and acidic residues" evidence="2">
    <location>
        <begin position="1821"/>
        <end position="1830"/>
    </location>
</feature>
<dbReference type="InterPro" id="IPR058586">
    <property type="entry name" value="Ajm-1"/>
</dbReference>
<feature type="compositionally biased region" description="Polar residues" evidence="2">
    <location>
        <begin position="2080"/>
        <end position="2095"/>
    </location>
</feature>
<feature type="compositionally biased region" description="Basic and acidic residues" evidence="2">
    <location>
        <begin position="746"/>
        <end position="761"/>
    </location>
</feature>
<feature type="region of interest" description="Disordered" evidence="2">
    <location>
        <begin position="725"/>
        <end position="805"/>
    </location>
</feature>
<feature type="compositionally biased region" description="Basic and acidic residues" evidence="2">
    <location>
        <begin position="196"/>
        <end position="215"/>
    </location>
</feature>
<dbReference type="GO" id="GO:0005886">
    <property type="term" value="C:plasma membrane"/>
    <property type="evidence" value="ECO:0007669"/>
    <property type="project" value="TreeGrafter"/>
</dbReference>
<feature type="region of interest" description="Disordered" evidence="2">
    <location>
        <begin position="1804"/>
        <end position="1830"/>
    </location>
</feature>
<feature type="compositionally biased region" description="Low complexity" evidence="2">
    <location>
        <begin position="533"/>
        <end position="550"/>
    </location>
</feature>
<evidence type="ECO:0000256" key="1">
    <source>
        <dbReference type="SAM" id="Coils"/>
    </source>
</evidence>
<feature type="region of interest" description="Disordered" evidence="2">
    <location>
        <begin position="92"/>
        <end position="170"/>
    </location>
</feature>
<feature type="compositionally biased region" description="Basic residues" evidence="2">
    <location>
        <begin position="148"/>
        <end position="164"/>
    </location>
</feature>
<name>A0A914GY02_GLORO</name>
<protein>
    <recommendedName>
        <fullName evidence="3">Apical junction molecule ajm1 alpha/beta domain-containing protein</fullName>
    </recommendedName>
</protein>
<feature type="region of interest" description="Disordered" evidence="2">
    <location>
        <begin position="994"/>
        <end position="1059"/>
    </location>
</feature>
<dbReference type="Proteomes" id="UP000887572">
    <property type="component" value="Unplaced"/>
</dbReference>
<feature type="region of interest" description="Disordered" evidence="2">
    <location>
        <begin position="1852"/>
        <end position="1953"/>
    </location>
</feature>
<keyword evidence="1" id="KW-0175">Coiled coil</keyword>
<feature type="region of interest" description="Disordered" evidence="2">
    <location>
        <begin position="572"/>
        <end position="711"/>
    </location>
</feature>
<accession>A0A914GY02</accession>
<feature type="region of interest" description="Disordered" evidence="2">
    <location>
        <begin position="855"/>
        <end position="879"/>
    </location>
</feature>
<feature type="compositionally biased region" description="Low complexity" evidence="2">
    <location>
        <begin position="2069"/>
        <end position="2079"/>
    </location>
</feature>
<feature type="region of interest" description="Disordered" evidence="2">
    <location>
        <begin position="1126"/>
        <end position="1160"/>
    </location>
</feature>
<feature type="compositionally biased region" description="Basic and acidic residues" evidence="2">
    <location>
        <begin position="696"/>
        <end position="708"/>
    </location>
</feature>
<feature type="compositionally biased region" description="Basic and acidic residues" evidence="2">
    <location>
        <begin position="2096"/>
        <end position="2106"/>
    </location>
</feature>
<feature type="region of interest" description="Disordered" evidence="2">
    <location>
        <begin position="512"/>
        <end position="550"/>
    </location>
</feature>
<feature type="region of interest" description="Disordered" evidence="2">
    <location>
        <begin position="1414"/>
        <end position="1439"/>
    </location>
</feature>
<feature type="compositionally biased region" description="Polar residues" evidence="2">
    <location>
        <begin position="1024"/>
        <end position="1034"/>
    </location>
</feature>
<organism evidence="4 5">
    <name type="scientific">Globodera rostochiensis</name>
    <name type="common">Golden nematode worm</name>
    <name type="synonym">Heterodera rostochiensis</name>
    <dbReference type="NCBI Taxonomy" id="31243"/>
    <lineage>
        <taxon>Eukaryota</taxon>
        <taxon>Metazoa</taxon>
        <taxon>Ecdysozoa</taxon>
        <taxon>Nematoda</taxon>
        <taxon>Chromadorea</taxon>
        <taxon>Rhabditida</taxon>
        <taxon>Tylenchina</taxon>
        <taxon>Tylenchomorpha</taxon>
        <taxon>Tylenchoidea</taxon>
        <taxon>Heteroderidae</taxon>
        <taxon>Heteroderinae</taxon>
        <taxon>Globodera</taxon>
    </lineage>
</organism>
<feature type="compositionally biased region" description="Basic residues" evidence="2">
    <location>
        <begin position="92"/>
        <end position="107"/>
    </location>
</feature>
<evidence type="ECO:0000313" key="4">
    <source>
        <dbReference type="Proteomes" id="UP000887572"/>
    </source>
</evidence>
<feature type="coiled-coil region" evidence="1">
    <location>
        <begin position="1633"/>
        <end position="1667"/>
    </location>
</feature>
<dbReference type="PANTHER" id="PTHR21517:SF3">
    <property type="entry name" value="APICAL JUNCTION COMPONENT 1 HOMOLOG"/>
    <property type="match status" value="1"/>
</dbReference>
<feature type="compositionally biased region" description="Basic and acidic residues" evidence="2">
    <location>
        <begin position="1"/>
        <end position="10"/>
    </location>
</feature>
<feature type="compositionally biased region" description="Polar residues" evidence="2">
    <location>
        <begin position="670"/>
        <end position="679"/>
    </location>
</feature>
<dbReference type="Pfam" id="PF26649">
    <property type="entry name" value="Ajm-1"/>
    <property type="match status" value="1"/>
</dbReference>
<feature type="compositionally biased region" description="Basic and acidic residues" evidence="2">
    <location>
        <begin position="996"/>
        <end position="1007"/>
    </location>
</feature>
<feature type="compositionally biased region" description="Basic and acidic residues" evidence="2">
    <location>
        <begin position="1039"/>
        <end position="1053"/>
    </location>
</feature>
<feature type="region of interest" description="Disordered" evidence="2">
    <location>
        <begin position="1343"/>
        <end position="1367"/>
    </location>
</feature>
<feature type="compositionally biased region" description="Basic and acidic residues" evidence="2">
    <location>
        <begin position="242"/>
        <end position="272"/>
    </location>
</feature>
<sequence length="2435" mass="282235">MDGRERRMNVEEVEADEDDADQQEEGVEEDEDRAASVPDRMCSPPQVPSTGHPPASDDIASGDIVRRHVAEDDDDNVFHNLLRMAMAAILKREKRKRKKKRMKKKGMLKKEKTERNKAGKEKKAEEFALAGKSGEKMPSSGSSTGEKWRKKFRIGRRKRRKNRSKVAESPWGLQAFLVASQGLFLSAAAQSMESVGTERRTSKAAEGKSADDKKEGRKKRKNSSSPPSSSSPPAASSSAQSSDRDDHSDEEAKKKVPLKIDTEKLLHTDTMPKETSVIVPESPPIEIETVGVQRDKICADLEAKTAKVREESVQAGLKTASTGEMPFIIPGGEEQEEEDEDFEEDFQRMAAHFGRLDAILEEDSDELRSALSSRASTARQQYHRPPLSPQTEEHPKEHFEQLHPAGHPQHTFEQLHPAGHHQHTFEQLHPAGHPQHTFEQLHPAGHHQHTFEQLHPAGHPQHTFEQLHPAGHPQHTFEQLHPAGHHQHTFEQLHPAGHHQHTFEQLHPAGHPQHTFEQLHPAGHPQHTFEQLHPAGHHQQTPHPQHFAHPPAAFAQPFQFVFRRQQSAGAFSQSLGAKVDELSTPEEESVGGEESGREPEETLPPNVPPLKLEELSPEGKSPSDSQSDADTVLIIEEEEAEEQTQIPDQMFHPPPTDADRDQSELVEAMTDQQITSRGTPPNEDGVRSPSMSINLDRSRESEHLDHSICSDPQFDESLMAASLIAAHKRAMGEDEEETPRAGEVQAEERRRAQSPTGERKTTTTTPPRGWQRHERISTTSSSVDGVEIDDEKDELPPPPPSMLQQTFRNGVIPRKVQEEKIPHHPPIYPPNVHLHPPHHPPTVHLHPPHHPPTVHLHPPHHPAIGHLHPHHPPPPPPPPLPVSKPLVTPLWGRNERLVGYLHGYGALLGKTGAVRADEKENIIVGPRGDAKLEEQHRRADEWTVHPIMLKEDRARLEERVIPIQRRTAETTAWRGSPLLSSPRRISKEWTTQAVRQAEDLPMHDGSRRNAPMATDHLAPLPPSFYSSTIPSKPNSSFDKYSRDSSSPRHEPSQKDAPFLMSSSTANFPRPPGIRDIPIQRSASAFAPMFGSVAGGATAPLHSSRPPTTAPSEYYRREVLTRTLVTRSSETLSAAPPLGRSSPAAPLLTLEQPPPPRDEMQEEYWLRYSRNIEEEERRVREAQDRRKRDEEDRRKRVEEQRRRWEQQELEQLERLRRERERMEQALEAQTLDRERVERERIGHDRAEREAAEKRRREEWERIERERRQYEEAELEKRRNLERLERERLERERSEAERLERERLEALRREQERLEQQRLEQERLELERLEFERLEIERIERIKRDQREKEERDRERAKQEAERLAREREELERLERERIELERQAKELMEKERREEEERERERREEALREALRREEELREREVLERAEREAQEREMARRARERAEQERLEALRREQERLEQEQLEAERRERERQEEERRERELLEASLRAKERRDFERLEEEERERQRQEEERRERERRDRERLEAVERERQRQSEEQRERDRLAALEASAVERRALRAREGQRARERAELDRRAEELRDLERRERERRDRERAEEERRLAELRDAELRNAGQREMERREAQEREERRRQDGWRSRERLEQLARERDERERWEAEKRRLLSDYEQEARKRQGLTSKETLERLTRKPYYSRENLTQLSTGEPTELRGRGAEPSEITTKVERQVIERVDRTLWTEPETLRASVGLPPPPVTSAYFGNTCGILPSLLDASEESVRERIYNPRDEDFLRRGGSQRTSKYRARMEKARKEFLQGTPGTEHLPPSADPVSERFRKSTEELQQRRVEYRGPLLQRFNSGEFAHAPLEPPPTHYAPGFGRSPYEQEEHRRSRSVLDYSPRQSRRDMPDQEAEAQHSRSKSADYLTDPRRPRDEQHIPENDLQKSVIGCGLSPPSATAMGAPVGEHELRFRKSTERMQVPDWYRDYHQAPPPQHQLTMPSPMTTATSGVFSAGGTSAAGMASRPTDFLHSSTQQPWSYLPPSSMTPSSPPVGGIAFPAGMFDKYKNEIEDMRRSRTSLHQLGQPQQQQQQAHTKTPSEPSLLTETRTVTREYSREAYSKTSTVPYPDGRQQPGYTVSTVPTEWGTVRDRKHSRVVEVADTFIDRQLPGAAPLAHRYGGRITLEEALDAIFQSTQPVEEPPPADPGMPEQQLHLRNMDGPGIFTPDQALMDRLAEQPHLAESLLKNEPMFVRCAFCAYVRPLRDARFHFCWCRHCYTYYCSRQCRLRDWHRHRDRCSFARINSLCKEVIMKVRRDPETQYHMSRVAREGFRREGRGSVNIRLISAYSAQLYLEQGWRVFAQHDPNQLLFYYPIQALVEQRKEPSLIQLCKKYNPNEKFILSVSIIADIEQCPQTPPPAEPTSGIVGSATSNNAFPTVYGTAAVPTNV</sequence>
<evidence type="ECO:0000313" key="5">
    <source>
        <dbReference type="WBParaSite" id="Gr19_v10_g12375.t2"/>
    </source>
</evidence>
<feature type="region of interest" description="Disordered" evidence="2">
    <location>
        <begin position="2066"/>
        <end position="2126"/>
    </location>
</feature>
<evidence type="ECO:0000256" key="2">
    <source>
        <dbReference type="SAM" id="MobiDB-lite"/>
    </source>
</evidence>
<dbReference type="GO" id="GO:0045216">
    <property type="term" value="P:cell-cell junction organization"/>
    <property type="evidence" value="ECO:0007669"/>
    <property type="project" value="InterPro"/>
</dbReference>
<feature type="region of interest" description="Disordered" evidence="2">
    <location>
        <begin position="1493"/>
        <end position="1630"/>
    </location>
</feature>
<reference evidence="5" key="1">
    <citation type="submission" date="2022-11" db="UniProtKB">
        <authorList>
            <consortium name="WormBaseParasite"/>
        </authorList>
    </citation>
    <scope>IDENTIFICATION</scope>
</reference>
<feature type="compositionally biased region" description="Basic and acidic residues" evidence="2">
    <location>
        <begin position="1502"/>
        <end position="1630"/>
    </location>
</feature>
<proteinExistence type="predicted"/>
<feature type="region of interest" description="Disordered" evidence="2">
    <location>
        <begin position="367"/>
        <end position="399"/>
    </location>
</feature>
<evidence type="ECO:0000259" key="3">
    <source>
        <dbReference type="Pfam" id="PF26649"/>
    </source>
</evidence>
<feature type="compositionally biased region" description="Basic and acidic residues" evidence="2">
    <location>
        <begin position="1892"/>
        <end position="1905"/>
    </location>
</feature>
<feature type="region of interest" description="Disordered" evidence="2">
    <location>
        <begin position="190"/>
        <end position="282"/>
    </location>
</feature>
<feature type="compositionally biased region" description="Basic and acidic residues" evidence="2">
    <location>
        <begin position="1915"/>
        <end position="1931"/>
    </location>
</feature>
<feature type="compositionally biased region" description="Low complexity" evidence="2">
    <location>
        <begin position="223"/>
        <end position="241"/>
    </location>
</feature>
<keyword evidence="4" id="KW-1185">Reference proteome</keyword>
<dbReference type="InterPro" id="IPR038825">
    <property type="entry name" value="Apical_junction"/>
</dbReference>
<feature type="region of interest" description="Disordered" evidence="2">
    <location>
        <begin position="1"/>
        <end position="67"/>
    </location>
</feature>
<feature type="compositionally biased region" description="Low complexity" evidence="2">
    <location>
        <begin position="369"/>
        <end position="379"/>
    </location>
</feature>
<dbReference type="WBParaSite" id="Gr19_v10_g12375.t2">
    <property type="protein sequence ID" value="Gr19_v10_g12375.t2"/>
    <property type="gene ID" value="Gr19_v10_g12375"/>
</dbReference>
<dbReference type="PANTHER" id="PTHR21517">
    <property type="entry name" value="APICAL JUNCTION COMPONENT 1 HOMOLOG"/>
    <property type="match status" value="1"/>
</dbReference>
<feature type="compositionally biased region" description="Basic and acidic residues" evidence="2">
    <location>
        <begin position="108"/>
        <end position="126"/>
    </location>
</feature>
<feature type="compositionally biased region" description="Acidic residues" evidence="2">
    <location>
        <begin position="11"/>
        <end position="32"/>
    </location>
</feature>
<dbReference type="GO" id="GO:0043296">
    <property type="term" value="C:apical junction complex"/>
    <property type="evidence" value="ECO:0007669"/>
    <property type="project" value="TreeGrafter"/>
</dbReference>
<feature type="region of interest" description="Disordered" evidence="2">
    <location>
        <begin position="1225"/>
        <end position="1256"/>
    </location>
</feature>